<name>A0A087T790_STEMI</name>
<keyword evidence="5" id="KW-1185">Reference proteome</keyword>
<dbReference type="SMART" id="SM00320">
    <property type="entry name" value="WD40"/>
    <property type="match status" value="2"/>
</dbReference>
<proteinExistence type="predicted"/>
<gene>
    <name evidence="4" type="ORF">X975_26373</name>
</gene>
<dbReference type="Pfam" id="PF00400">
    <property type="entry name" value="WD40"/>
    <property type="match status" value="1"/>
</dbReference>
<dbReference type="STRING" id="407821.A0A087T790"/>
<dbReference type="PROSITE" id="PS50082">
    <property type="entry name" value="WD_REPEATS_2"/>
    <property type="match status" value="1"/>
</dbReference>
<dbReference type="PANTHER" id="PTHR22845:SF5">
    <property type="entry name" value="APOPTOTIC PROTEASE-ACTIVATING FACTOR 1"/>
    <property type="match status" value="1"/>
</dbReference>
<accession>A0A087T790</accession>
<dbReference type="Proteomes" id="UP000054359">
    <property type="component" value="Unassembled WGS sequence"/>
</dbReference>
<keyword evidence="4" id="KW-0378">Hydrolase</keyword>
<sequence>MFNAEEYELLEKVYLDLKFVEQKLKLTDPRDLLADYQHYRKCFRNEDELIMFESFVERNFNKICNNVNTQELLANNIVQLALFEPYDSFVYKKAKELVGQLKDTACFEWCNKGIDGSHFQNLRTRSIAEMLKHAIFSFDNTLIASVGESSKIQIWSTSSHEEIQSFTGHSDSVNCCAFNSNGNKLASASNDGTVKIF</sequence>
<dbReference type="Pfam" id="PF17908">
    <property type="entry name" value="APAF1_C"/>
    <property type="match status" value="1"/>
</dbReference>
<feature type="non-terminal residue" evidence="4">
    <location>
        <position position="197"/>
    </location>
</feature>
<dbReference type="Gene3D" id="1.25.40.370">
    <property type="match status" value="1"/>
</dbReference>
<feature type="repeat" description="WD" evidence="2">
    <location>
        <begin position="166"/>
        <end position="197"/>
    </location>
</feature>
<dbReference type="GO" id="GO:0008233">
    <property type="term" value="F:peptidase activity"/>
    <property type="evidence" value="ECO:0007669"/>
    <property type="project" value="UniProtKB-KW"/>
</dbReference>
<feature type="domain" description="APAF-1 helical" evidence="3">
    <location>
        <begin position="1"/>
        <end position="98"/>
    </location>
</feature>
<evidence type="ECO:0000313" key="4">
    <source>
        <dbReference type="EMBL" id="KFM60979.1"/>
    </source>
</evidence>
<reference evidence="4 5" key="1">
    <citation type="submission" date="2013-11" db="EMBL/GenBank/DDBJ databases">
        <title>Genome sequencing of Stegodyphus mimosarum.</title>
        <authorList>
            <person name="Bechsgaard J."/>
        </authorList>
    </citation>
    <scope>NUCLEOTIDE SEQUENCE [LARGE SCALE GENOMIC DNA]</scope>
</reference>
<evidence type="ECO:0000313" key="5">
    <source>
        <dbReference type="Proteomes" id="UP000054359"/>
    </source>
</evidence>
<organism evidence="4 5">
    <name type="scientific">Stegodyphus mimosarum</name>
    <name type="common">African social velvet spider</name>
    <dbReference type="NCBI Taxonomy" id="407821"/>
    <lineage>
        <taxon>Eukaryota</taxon>
        <taxon>Metazoa</taxon>
        <taxon>Ecdysozoa</taxon>
        <taxon>Arthropoda</taxon>
        <taxon>Chelicerata</taxon>
        <taxon>Arachnida</taxon>
        <taxon>Araneae</taxon>
        <taxon>Araneomorphae</taxon>
        <taxon>Entelegynae</taxon>
        <taxon>Eresoidea</taxon>
        <taxon>Eresidae</taxon>
        <taxon>Stegodyphus</taxon>
    </lineage>
</organism>
<dbReference type="OrthoDB" id="6422075at2759"/>
<dbReference type="Gene3D" id="2.130.10.10">
    <property type="entry name" value="YVTN repeat-like/Quinoprotein amine dehydrogenase"/>
    <property type="match status" value="1"/>
</dbReference>
<evidence type="ECO:0000256" key="1">
    <source>
        <dbReference type="ARBA" id="ARBA00022737"/>
    </source>
</evidence>
<keyword evidence="2" id="KW-0853">WD repeat</keyword>
<dbReference type="EMBL" id="KK113763">
    <property type="protein sequence ID" value="KFM60979.1"/>
    <property type="molecule type" value="Genomic_DNA"/>
</dbReference>
<dbReference type="GO" id="GO:0006508">
    <property type="term" value="P:proteolysis"/>
    <property type="evidence" value="ECO:0007669"/>
    <property type="project" value="UniProtKB-KW"/>
</dbReference>
<dbReference type="InterPro" id="IPR015943">
    <property type="entry name" value="WD40/YVTN_repeat-like_dom_sf"/>
</dbReference>
<keyword evidence="1" id="KW-0677">Repeat</keyword>
<dbReference type="InterPro" id="IPR041452">
    <property type="entry name" value="APAF1_C"/>
</dbReference>
<dbReference type="AlphaFoldDB" id="A0A087T790"/>
<dbReference type="InterPro" id="IPR036322">
    <property type="entry name" value="WD40_repeat_dom_sf"/>
</dbReference>
<dbReference type="InterPro" id="IPR001680">
    <property type="entry name" value="WD40_rpt"/>
</dbReference>
<dbReference type="SUPFAM" id="SSF50978">
    <property type="entry name" value="WD40 repeat-like"/>
    <property type="match status" value="1"/>
</dbReference>
<dbReference type="PROSITE" id="PS50294">
    <property type="entry name" value="WD_REPEATS_REGION"/>
    <property type="match status" value="1"/>
</dbReference>
<keyword evidence="4" id="KW-0645">Protease</keyword>
<evidence type="ECO:0000256" key="2">
    <source>
        <dbReference type="PROSITE-ProRule" id="PRU00221"/>
    </source>
</evidence>
<dbReference type="PANTHER" id="PTHR22845">
    <property type="entry name" value="APOPTOTIC PROTEASE-ACTIVATING FACTOR 1"/>
    <property type="match status" value="1"/>
</dbReference>
<evidence type="ECO:0000259" key="3">
    <source>
        <dbReference type="Pfam" id="PF17908"/>
    </source>
</evidence>
<protein>
    <submittedName>
        <fullName evidence="4">Apoptotic protease-activating factor 1</fullName>
    </submittedName>
</protein>